<reference evidence="1" key="1">
    <citation type="submission" date="2021-06" db="EMBL/GenBank/DDBJ databases">
        <title>Parelaphostrongylus tenuis whole genome reference sequence.</title>
        <authorList>
            <person name="Garwood T.J."/>
            <person name="Larsen P.A."/>
            <person name="Fountain-Jones N.M."/>
            <person name="Garbe J.R."/>
            <person name="Macchietto M.G."/>
            <person name="Kania S.A."/>
            <person name="Gerhold R.W."/>
            <person name="Richards J.E."/>
            <person name="Wolf T.M."/>
        </authorList>
    </citation>
    <scope>NUCLEOTIDE SEQUENCE</scope>
    <source>
        <strain evidence="1">MNPRO001-30</strain>
        <tissue evidence="1">Meninges</tissue>
    </source>
</reference>
<dbReference type="InterPro" id="IPR036383">
    <property type="entry name" value="TSP1_rpt_sf"/>
</dbReference>
<dbReference type="EMBL" id="JAHQIW010004122">
    <property type="protein sequence ID" value="KAJ1361138.1"/>
    <property type="molecule type" value="Genomic_DNA"/>
</dbReference>
<comment type="caution">
    <text evidence="1">The sequence shown here is derived from an EMBL/GenBank/DDBJ whole genome shotgun (WGS) entry which is preliminary data.</text>
</comment>
<evidence type="ECO:0000313" key="1">
    <source>
        <dbReference type="EMBL" id="KAJ1361138.1"/>
    </source>
</evidence>
<gene>
    <name evidence="1" type="ORF">KIN20_020326</name>
</gene>
<sequence>MALPMKLDRVMLSVNRNKLVNGQNGVNGAAAYGVGDNLKGQPEAYVPTDSRNEDLQTCRWSKWSEWSQCHDSNSRQRIRVCNKSDGLANNCKCKGFSSEEQSCNHMPTTSQTEHETELQSTYFDGELGKNDTKTMNPSIGLFAGPKFPPYFFSLWDLDNGMITLRNAFPGSMQDRN</sequence>
<dbReference type="InterPro" id="IPR000884">
    <property type="entry name" value="TSP1_rpt"/>
</dbReference>
<dbReference type="SUPFAM" id="SSF82895">
    <property type="entry name" value="TSP-1 type 1 repeat"/>
    <property type="match status" value="1"/>
</dbReference>
<dbReference type="AlphaFoldDB" id="A0AAD5QQS9"/>
<accession>A0AAD5QQS9</accession>
<evidence type="ECO:0000313" key="2">
    <source>
        <dbReference type="Proteomes" id="UP001196413"/>
    </source>
</evidence>
<organism evidence="1 2">
    <name type="scientific">Parelaphostrongylus tenuis</name>
    <name type="common">Meningeal worm</name>
    <dbReference type="NCBI Taxonomy" id="148309"/>
    <lineage>
        <taxon>Eukaryota</taxon>
        <taxon>Metazoa</taxon>
        <taxon>Ecdysozoa</taxon>
        <taxon>Nematoda</taxon>
        <taxon>Chromadorea</taxon>
        <taxon>Rhabditida</taxon>
        <taxon>Rhabditina</taxon>
        <taxon>Rhabditomorpha</taxon>
        <taxon>Strongyloidea</taxon>
        <taxon>Metastrongylidae</taxon>
        <taxon>Parelaphostrongylus</taxon>
    </lineage>
</organism>
<dbReference type="Proteomes" id="UP001196413">
    <property type="component" value="Unassembled WGS sequence"/>
</dbReference>
<dbReference type="PROSITE" id="PS50092">
    <property type="entry name" value="TSP1"/>
    <property type="match status" value="1"/>
</dbReference>
<proteinExistence type="predicted"/>
<name>A0AAD5QQS9_PARTN</name>
<dbReference type="Gene3D" id="2.20.100.10">
    <property type="entry name" value="Thrombospondin type-1 (TSP1) repeat"/>
    <property type="match status" value="1"/>
</dbReference>
<keyword evidence="2" id="KW-1185">Reference proteome</keyword>
<protein>
    <submittedName>
        <fullName evidence="1">Uncharacterized protein</fullName>
    </submittedName>
</protein>